<sequence>MEELIKIFEPKFNGIYGWTTNGHEAVPPIHDFPIEVKERVDYFADLADDGLTFLGILDYIFSEEKTEDYDFGASKPWLPMTEGFKEWVNCLHSLAQMEVAVYLLYGRSESVAVE</sequence>
<dbReference type="EMBL" id="JACBXX010000125">
    <property type="protein sequence ID" value="NYS96617.1"/>
    <property type="molecule type" value="Genomic_DNA"/>
</dbReference>
<dbReference type="AlphaFoldDB" id="A0A7Z0S512"/>
<accession>A0A7Z0S512</accession>
<name>A0A7Z0S512_9STRE</name>
<evidence type="ECO:0000313" key="1">
    <source>
        <dbReference type="EMBL" id="NYS96617.1"/>
    </source>
</evidence>
<evidence type="ECO:0008006" key="3">
    <source>
        <dbReference type="Google" id="ProtNLM"/>
    </source>
</evidence>
<gene>
    <name evidence="1" type="ORF">HZY94_05425</name>
</gene>
<dbReference type="Proteomes" id="UP000589521">
    <property type="component" value="Unassembled WGS sequence"/>
</dbReference>
<proteinExistence type="predicted"/>
<evidence type="ECO:0000313" key="2">
    <source>
        <dbReference type="Proteomes" id="UP000589521"/>
    </source>
</evidence>
<comment type="caution">
    <text evidence="1">The sequence shown here is derived from an EMBL/GenBank/DDBJ whole genome shotgun (WGS) entry which is preliminary data.</text>
</comment>
<dbReference type="RefSeq" id="WP_179925336.1">
    <property type="nucleotide sequence ID" value="NZ_JACBXX010000125.1"/>
</dbReference>
<organism evidence="1 2">
    <name type="scientific">Streptococcus danieliae</name>
    <dbReference type="NCBI Taxonomy" id="747656"/>
    <lineage>
        <taxon>Bacteria</taxon>
        <taxon>Bacillati</taxon>
        <taxon>Bacillota</taxon>
        <taxon>Bacilli</taxon>
        <taxon>Lactobacillales</taxon>
        <taxon>Streptococcaceae</taxon>
        <taxon>Streptococcus</taxon>
    </lineage>
</organism>
<protein>
    <recommendedName>
        <fullName evidence="3">Phage protein</fullName>
    </recommendedName>
</protein>
<reference evidence="1 2" key="1">
    <citation type="submission" date="2020-07" db="EMBL/GenBank/DDBJ databases">
        <title>MOT database genomes.</title>
        <authorList>
            <person name="Joseph S."/>
            <person name="Aduse-Opoku J."/>
            <person name="Hashim A."/>
            <person name="Wade W."/>
            <person name="Curtis M."/>
        </authorList>
    </citation>
    <scope>NUCLEOTIDE SEQUENCE [LARGE SCALE GENOMIC DNA]</scope>
    <source>
        <strain evidence="1 2">STR</strain>
    </source>
</reference>